<evidence type="ECO:0000313" key="3">
    <source>
        <dbReference type="Proteomes" id="UP000177583"/>
    </source>
</evidence>
<protein>
    <recommendedName>
        <fullName evidence="4">DUF2065 domain-containing protein</fullName>
    </recommendedName>
</protein>
<proteinExistence type="predicted"/>
<organism evidence="2 3">
    <name type="scientific">Candidatus Lambdaproteobacteria bacterium RIFOXYD2_FULL_56_26</name>
    <dbReference type="NCBI Taxonomy" id="1817773"/>
    <lineage>
        <taxon>Bacteria</taxon>
        <taxon>Pseudomonadati</taxon>
        <taxon>Pseudomonadota</taxon>
        <taxon>Candidatus Lambdaproteobacteria</taxon>
    </lineage>
</organism>
<dbReference type="Proteomes" id="UP000177583">
    <property type="component" value="Unassembled WGS sequence"/>
</dbReference>
<dbReference type="EMBL" id="MFNF01000040">
    <property type="protein sequence ID" value="OGH01053.1"/>
    <property type="molecule type" value="Genomic_DNA"/>
</dbReference>
<accession>A0A1F6GSE4</accession>
<name>A0A1F6GSE4_9PROT</name>
<feature type="signal peptide" evidence="1">
    <location>
        <begin position="1"/>
        <end position="21"/>
    </location>
</feature>
<evidence type="ECO:0000256" key="1">
    <source>
        <dbReference type="SAM" id="SignalP"/>
    </source>
</evidence>
<evidence type="ECO:0008006" key="4">
    <source>
        <dbReference type="Google" id="ProtNLM"/>
    </source>
</evidence>
<sequence>MNLLTTLIALAMVADSLFALANQATVQSWLKEHFPNLNVRKLAWVEGAVGVLILALKLATSSLT</sequence>
<evidence type="ECO:0000313" key="2">
    <source>
        <dbReference type="EMBL" id="OGH01053.1"/>
    </source>
</evidence>
<feature type="chain" id="PRO_5009524811" description="DUF2065 domain-containing protein" evidence="1">
    <location>
        <begin position="22"/>
        <end position="64"/>
    </location>
</feature>
<reference evidence="2 3" key="1">
    <citation type="journal article" date="2016" name="Nat. Commun.">
        <title>Thousands of microbial genomes shed light on interconnected biogeochemical processes in an aquifer system.</title>
        <authorList>
            <person name="Anantharaman K."/>
            <person name="Brown C.T."/>
            <person name="Hug L.A."/>
            <person name="Sharon I."/>
            <person name="Castelle C.J."/>
            <person name="Probst A.J."/>
            <person name="Thomas B.C."/>
            <person name="Singh A."/>
            <person name="Wilkins M.J."/>
            <person name="Karaoz U."/>
            <person name="Brodie E.L."/>
            <person name="Williams K.H."/>
            <person name="Hubbard S.S."/>
            <person name="Banfield J.F."/>
        </authorList>
    </citation>
    <scope>NUCLEOTIDE SEQUENCE [LARGE SCALE GENOMIC DNA]</scope>
</reference>
<comment type="caution">
    <text evidence="2">The sequence shown here is derived from an EMBL/GenBank/DDBJ whole genome shotgun (WGS) entry which is preliminary data.</text>
</comment>
<dbReference type="AlphaFoldDB" id="A0A1F6GSE4"/>
<gene>
    <name evidence="2" type="ORF">A2557_00445</name>
</gene>
<keyword evidence="1" id="KW-0732">Signal</keyword>